<evidence type="ECO:0000313" key="6">
    <source>
        <dbReference type="Proteomes" id="UP000238196"/>
    </source>
</evidence>
<dbReference type="AlphaFoldDB" id="A0A2S5KIA4"/>
<keyword evidence="2" id="KW-0238">DNA-binding</keyword>
<dbReference type="InterPro" id="IPR035418">
    <property type="entry name" value="AraC-bd_2"/>
</dbReference>
<evidence type="ECO:0000256" key="2">
    <source>
        <dbReference type="ARBA" id="ARBA00023125"/>
    </source>
</evidence>
<keyword evidence="3" id="KW-0804">Transcription</keyword>
<name>A0A2S5KIA4_9PROT</name>
<dbReference type="SUPFAM" id="SSF46689">
    <property type="entry name" value="Homeodomain-like"/>
    <property type="match status" value="1"/>
</dbReference>
<dbReference type="PROSITE" id="PS01124">
    <property type="entry name" value="HTH_ARAC_FAMILY_2"/>
    <property type="match status" value="1"/>
</dbReference>
<dbReference type="PANTHER" id="PTHR46796">
    <property type="entry name" value="HTH-TYPE TRANSCRIPTIONAL ACTIVATOR RHAS-RELATED"/>
    <property type="match status" value="1"/>
</dbReference>
<dbReference type="InterPro" id="IPR009057">
    <property type="entry name" value="Homeodomain-like_sf"/>
</dbReference>
<evidence type="ECO:0000256" key="1">
    <source>
        <dbReference type="ARBA" id="ARBA00023015"/>
    </source>
</evidence>
<dbReference type="PRINTS" id="PR00032">
    <property type="entry name" value="HTHARAC"/>
</dbReference>
<dbReference type="EMBL" id="PRLP01000148">
    <property type="protein sequence ID" value="PPC74333.1"/>
    <property type="molecule type" value="Genomic_DNA"/>
</dbReference>
<dbReference type="Pfam" id="PF14525">
    <property type="entry name" value="AraC_binding_2"/>
    <property type="match status" value="1"/>
</dbReference>
<comment type="caution">
    <text evidence="5">The sequence shown here is derived from an EMBL/GenBank/DDBJ whole genome shotgun (WGS) entry which is preliminary data.</text>
</comment>
<dbReference type="InterPro" id="IPR018060">
    <property type="entry name" value="HTH_AraC"/>
</dbReference>
<dbReference type="Gene3D" id="1.10.10.60">
    <property type="entry name" value="Homeodomain-like"/>
    <property type="match status" value="1"/>
</dbReference>
<dbReference type="GO" id="GO:0003700">
    <property type="term" value="F:DNA-binding transcription factor activity"/>
    <property type="evidence" value="ECO:0007669"/>
    <property type="project" value="InterPro"/>
</dbReference>
<gene>
    <name evidence="5" type="ORF">C4K68_25675</name>
</gene>
<dbReference type="Pfam" id="PF12833">
    <property type="entry name" value="HTH_18"/>
    <property type="match status" value="1"/>
</dbReference>
<organism evidence="5 6">
    <name type="scientific">Proteobacteria bacterium 228</name>
    <dbReference type="NCBI Taxonomy" id="2083153"/>
    <lineage>
        <taxon>Bacteria</taxon>
        <taxon>Pseudomonadati</taxon>
        <taxon>Pseudomonadota</taxon>
    </lineage>
</organism>
<dbReference type="Proteomes" id="UP000238196">
    <property type="component" value="Unassembled WGS sequence"/>
</dbReference>
<protein>
    <submittedName>
        <fullName evidence="5">Transcriptional regulator FeaR</fullName>
    </submittedName>
</protein>
<reference evidence="5 6" key="1">
    <citation type="submission" date="2018-02" db="EMBL/GenBank/DDBJ databases">
        <title>novel marine gammaproteobacteria from coastal saline agro ecosystem.</title>
        <authorList>
            <person name="Krishnan R."/>
            <person name="Ramesh Kumar N."/>
        </authorList>
    </citation>
    <scope>NUCLEOTIDE SEQUENCE [LARGE SCALE GENOMIC DNA]</scope>
    <source>
        <strain evidence="5 6">228</strain>
    </source>
</reference>
<sequence>MNSASHTTDAFDQWQSQLTEACGRFIARPPERHHFVGSIANKDCDGLSMAEIQTNATVSCKKIRADRDNDQYYFLIHQRSGYSTVAMDDCSFQVLPGDLLLLDPAVSCSIMPVGVIDHVSHCLDRHRVDRALAHQRQRFGKLSRAGTSGLLLSGMVAELDRHSHLGLADSQSDALQQAIVALLKPALQLEAPGTRIEHTVQDIYRWAEKVIIQSLADPALSPEQVATQLNISVRHLYRAFEEHGDTICRLIQKSRLNRCAAELANPANMKKPITDIAYGWGFNDSAHFSRIFKKQFSLSPREYRQQSHLLHQR</sequence>
<dbReference type="SMART" id="SM00342">
    <property type="entry name" value="HTH_ARAC"/>
    <property type="match status" value="1"/>
</dbReference>
<evidence type="ECO:0000313" key="5">
    <source>
        <dbReference type="EMBL" id="PPC74333.1"/>
    </source>
</evidence>
<proteinExistence type="predicted"/>
<feature type="domain" description="HTH araC/xylS-type" evidence="4">
    <location>
        <begin position="205"/>
        <end position="306"/>
    </location>
</feature>
<dbReference type="GO" id="GO:0043565">
    <property type="term" value="F:sequence-specific DNA binding"/>
    <property type="evidence" value="ECO:0007669"/>
    <property type="project" value="InterPro"/>
</dbReference>
<dbReference type="InterPro" id="IPR020449">
    <property type="entry name" value="Tscrpt_reg_AraC-type_HTH"/>
</dbReference>
<keyword evidence="1" id="KW-0805">Transcription regulation</keyword>
<dbReference type="NCBIfam" id="NF007243">
    <property type="entry name" value="PRK09685.1"/>
    <property type="match status" value="1"/>
</dbReference>
<evidence type="ECO:0000256" key="3">
    <source>
        <dbReference type="ARBA" id="ARBA00023163"/>
    </source>
</evidence>
<accession>A0A2S5KIA4</accession>
<dbReference type="PANTHER" id="PTHR46796:SF6">
    <property type="entry name" value="ARAC SUBFAMILY"/>
    <property type="match status" value="1"/>
</dbReference>
<dbReference type="InterPro" id="IPR050204">
    <property type="entry name" value="AraC_XylS_family_regulators"/>
</dbReference>
<dbReference type="OrthoDB" id="5740883at2"/>
<evidence type="ECO:0000259" key="4">
    <source>
        <dbReference type="PROSITE" id="PS01124"/>
    </source>
</evidence>